<organism evidence="1">
    <name type="scientific">bioreactor metagenome</name>
    <dbReference type="NCBI Taxonomy" id="1076179"/>
    <lineage>
        <taxon>unclassified sequences</taxon>
        <taxon>metagenomes</taxon>
        <taxon>ecological metagenomes</taxon>
    </lineage>
</organism>
<gene>
    <name evidence="1" type="ORF">SDC9_204687</name>
</gene>
<dbReference type="Pfam" id="PF00756">
    <property type="entry name" value="Esterase"/>
    <property type="match status" value="1"/>
</dbReference>
<accession>A0A645JBT1</accession>
<name>A0A645JBT1_9ZZZZ</name>
<dbReference type="InterPro" id="IPR000801">
    <property type="entry name" value="Esterase-like"/>
</dbReference>
<sequence length="136" mass="15516">MGGYGALKLGLTYPERYSAVGTLSGSLRSMKENKSKIVSGERPDLFLVFGDCGEKVKEESDIYYLTSKALKEGKNIPKLYIYCGKNDSLYDVNIRYKNFAINNDIDLIFKDDDGNHSFEYWDEQLNIFLEVISNLK</sequence>
<reference evidence="1" key="1">
    <citation type="submission" date="2019-08" db="EMBL/GenBank/DDBJ databases">
        <authorList>
            <person name="Kucharzyk K."/>
            <person name="Murdoch R.W."/>
            <person name="Higgins S."/>
            <person name="Loffler F."/>
        </authorList>
    </citation>
    <scope>NUCLEOTIDE SEQUENCE</scope>
</reference>
<evidence type="ECO:0000313" key="1">
    <source>
        <dbReference type="EMBL" id="MPN56993.1"/>
    </source>
</evidence>
<dbReference type="SUPFAM" id="SSF53474">
    <property type="entry name" value="alpha/beta-Hydrolases"/>
    <property type="match status" value="1"/>
</dbReference>
<comment type="caution">
    <text evidence="1">The sequence shown here is derived from an EMBL/GenBank/DDBJ whole genome shotgun (WGS) entry which is preliminary data.</text>
</comment>
<protein>
    <recommendedName>
        <fullName evidence="2">Esterase</fullName>
    </recommendedName>
</protein>
<dbReference type="AlphaFoldDB" id="A0A645JBT1"/>
<dbReference type="InterPro" id="IPR029058">
    <property type="entry name" value="AB_hydrolase_fold"/>
</dbReference>
<dbReference type="Gene3D" id="3.40.50.1820">
    <property type="entry name" value="alpha/beta hydrolase"/>
    <property type="match status" value="1"/>
</dbReference>
<dbReference type="EMBL" id="VSSQ01127998">
    <property type="protein sequence ID" value="MPN56993.1"/>
    <property type="molecule type" value="Genomic_DNA"/>
</dbReference>
<proteinExistence type="predicted"/>
<evidence type="ECO:0008006" key="2">
    <source>
        <dbReference type="Google" id="ProtNLM"/>
    </source>
</evidence>